<dbReference type="Proteomes" id="UP001196413">
    <property type="component" value="Unassembled WGS sequence"/>
</dbReference>
<evidence type="ECO:0000313" key="2">
    <source>
        <dbReference type="Proteomes" id="UP001196413"/>
    </source>
</evidence>
<evidence type="ECO:0000313" key="1">
    <source>
        <dbReference type="EMBL" id="KAJ1359594.1"/>
    </source>
</evidence>
<gene>
    <name evidence="1" type="ORF">KIN20_018364</name>
</gene>
<dbReference type="EMBL" id="JAHQIW010003651">
    <property type="protein sequence ID" value="KAJ1359594.1"/>
    <property type="molecule type" value="Genomic_DNA"/>
</dbReference>
<organism evidence="1 2">
    <name type="scientific">Parelaphostrongylus tenuis</name>
    <name type="common">Meningeal worm</name>
    <dbReference type="NCBI Taxonomy" id="148309"/>
    <lineage>
        <taxon>Eukaryota</taxon>
        <taxon>Metazoa</taxon>
        <taxon>Ecdysozoa</taxon>
        <taxon>Nematoda</taxon>
        <taxon>Chromadorea</taxon>
        <taxon>Rhabditida</taxon>
        <taxon>Rhabditina</taxon>
        <taxon>Rhabditomorpha</taxon>
        <taxon>Strongyloidea</taxon>
        <taxon>Metastrongylidae</taxon>
        <taxon>Parelaphostrongylus</taxon>
    </lineage>
</organism>
<proteinExistence type="predicted"/>
<comment type="caution">
    <text evidence="1">The sequence shown here is derived from an EMBL/GenBank/DDBJ whole genome shotgun (WGS) entry which is preliminary data.</text>
</comment>
<protein>
    <submittedName>
        <fullName evidence="1">Uncharacterized protein</fullName>
    </submittedName>
</protein>
<sequence>MGNTAHKVLDAPVWILQVKELLHQGMPRYHITEIHEHGRDRLTFIGVTKQLVAREGCLFMHGYDSS</sequence>
<reference evidence="1" key="1">
    <citation type="submission" date="2021-06" db="EMBL/GenBank/DDBJ databases">
        <title>Parelaphostrongylus tenuis whole genome reference sequence.</title>
        <authorList>
            <person name="Garwood T.J."/>
            <person name="Larsen P.A."/>
            <person name="Fountain-Jones N.M."/>
            <person name="Garbe J.R."/>
            <person name="Macchietto M.G."/>
            <person name="Kania S.A."/>
            <person name="Gerhold R.W."/>
            <person name="Richards J.E."/>
            <person name="Wolf T.M."/>
        </authorList>
    </citation>
    <scope>NUCLEOTIDE SEQUENCE</scope>
    <source>
        <strain evidence="1">MNPRO001-30</strain>
        <tissue evidence="1">Meninges</tissue>
    </source>
</reference>
<dbReference type="AlphaFoldDB" id="A0AAD5N7E5"/>
<keyword evidence="2" id="KW-1185">Reference proteome</keyword>
<name>A0AAD5N7E5_PARTN</name>
<accession>A0AAD5N7E5</accession>